<dbReference type="Proteomes" id="UP000007799">
    <property type="component" value="Unassembled WGS sequence"/>
</dbReference>
<dbReference type="Pfam" id="PF00855">
    <property type="entry name" value="PWWP"/>
    <property type="match status" value="2"/>
</dbReference>
<dbReference type="InterPro" id="IPR001965">
    <property type="entry name" value="Znf_PHD"/>
</dbReference>
<dbReference type="InterPro" id="IPR059153">
    <property type="entry name" value="NSD_PHD-1st"/>
</dbReference>
<dbReference type="Gene3D" id="1.10.30.10">
    <property type="entry name" value="High mobility group box domain"/>
    <property type="match status" value="2"/>
</dbReference>
<keyword evidence="7" id="KW-0949">S-adenosyl-L-methionine</keyword>
<dbReference type="FunCoup" id="F2UME7">
    <property type="interactions" value="1475"/>
</dbReference>
<dbReference type="PROSITE" id="PS01359">
    <property type="entry name" value="ZF_PHD_1"/>
    <property type="match status" value="1"/>
</dbReference>
<dbReference type="eggNOG" id="KOG0381">
    <property type="taxonomic scope" value="Eukaryota"/>
</dbReference>
<dbReference type="InterPro" id="IPR019786">
    <property type="entry name" value="Zinc_finger_PHD-type_CS"/>
</dbReference>
<dbReference type="SUPFAM" id="SSF47095">
    <property type="entry name" value="HMG-box"/>
    <property type="match status" value="2"/>
</dbReference>
<dbReference type="Pfam" id="PF00505">
    <property type="entry name" value="HMG_box"/>
    <property type="match status" value="2"/>
</dbReference>
<dbReference type="CDD" id="cd05838">
    <property type="entry name" value="PWWP_NSD_rpt2"/>
    <property type="match status" value="1"/>
</dbReference>
<keyword evidence="3" id="KW-0158">Chromosome</keyword>
<feature type="domain" description="PHD-type" evidence="17">
    <location>
        <begin position="1225"/>
        <end position="1277"/>
    </location>
</feature>
<evidence type="ECO:0000259" key="22">
    <source>
        <dbReference type="PROSITE" id="PS51215"/>
    </source>
</evidence>
<dbReference type="GO" id="GO:0005634">
    <property type="term" value="C:nucleus"/>
    <property type="evidence" value="ECO:0007669"/>
    <property type="project" value="UniProtKB-SubCell"/>
</dbReference>
<dbReference type="InterPro" id="IPR003616">
    <property type="entry name" value="Post-SET_dom"/>
</dbReference>
<dbReference type="GO" id="GO:0032259">
    <property type="term" value="P:methylation"/>
    <property type="evidence" value="ECO:0007669"/>
    <property type="project" value="UniProtKB-KW"/>
</dbReference>
<evidence type="ECO:0000256" key="1">
    <source>
        <dbReference type="ARBA" id="ARBA00004123"/>
    </source>
</evidence>
<dbReference type="SMART" id="SM00398">
    <property type="entry name" value="HMG"/>
    <property type="match status" value="3"/>
</dbReference>
<feature type="domain" description="PWWP" evidence="20">
    <location>
        <begin position="235"/>
        <end position="299"/>
    </location>
</feature>
<dbReference type="PROSITE" id="PS51215">
    <property type="entry name" value="AWS"/>
    <property type="match status" value="1"/>
</dbReference>
<dbReference type="SMART" id="SM00293">
    <property type="entry name" value="PWWP"/>
    <property type="match status" value="2"/>
</dbReference>
<evidence type="ECO:0000313" key="23">
    <source>
        <dbReference type="EMBL" id="EGD78296.1"/>
    </source>
</evidence>
<feature type="region of interest" description="Disordered" evidence="16">
    <location>
        <begin position="624"/>
        <end position="671"/>
    </location>
</feature>
<evidence type="ECO:0000256" key="2">
    <source>
        <dbReference type="ARBA" id="ARBA00004286"/>
    </source>
</evidence>
<feature type="DNA-binding region" description="HMG box" evidence="15">
    <location>
        <begin position="483"/>
        <end position="549"/>
    </location>
</feature>
<sequence>MADALMSDSVPPRRQQQGSSAATDEEDAVPNKAAVVMDTRPDDAGKAGTLGPLDPPPPPTTSATISTPSTPVPPTAAHTDDPQPALNSPSTAASSSSASSTASAPSSDAKRAKRTPDTATASSTSSTRRRSRRLLMQGSSPSPQEPHAASSPSSTSGTTGTSGQGTSSSGNATPSSPQQDSQDQAMSSQEQQQQQQQTPSLLQPVAPAPPTPLLRDLADPVDRMASKHIPSHARVGLLVWVKQKGSPFWPSMLTYEPHTGNLIKRNPNGDIRMLHVQFFGDVITRAWSSYKSAMRLWDYQQENGGWELIKERVKPSLQKAFKISMEQARKAASMSLRERILEWTCFGEYDAPPAPAVEEQQRQDEEEQSKKQKKKKSKKDRAKEVDASAPPKPKRYTSAFFYFLKEQRNNDPAPLSVTESSRVFGQKWKELSDEAKAPYLELERRDRQRYARDMEKYKELLVAHAREHGATTPSMSKLISNKPKRGRSAYIFFRKEKEEELKKICATPQELLSKLGEMWQALSEDQKQVYKDRSEKDKLRYRRELLVFETNAVVELGRQKVEQLQSPEAADEMLQHIRLTPDLTLSGPVLFTLETSKRISADSDVADTAKHVLDQWNALTQEEQQQWHAKAATTRRKAAKRAAERESQEDADAAAADGDASTTDAGEDSSVDVTKHDDYCGICGEAGNLLCCEGGCLSSYHLFCVGLSCAPQGAFVCDACTTGNHLCFACEQPGGLEGLQTCSVRNCGKKYHRACISNNPRAALKDNSFKCPLHKCANCTYPQASTYPLVRCIRCPIAYHTCCVPAGCLHENAIYLLCPKHQPVEKHAKSNICLACGDGGRLFCCDTCPAAYHQECLKDVLALTGTPSEDSPWYCHECLGGVKATEQDIVWYKLGQHRFWPARILEHTQIPEALRSKRPPGICFALNFFGTNEVSWGRHDACIRWMRGDEKSRFSTSRGKPAFLHALQEAALAYDAVQADKSAMLEAIRGRMASKPPAFQRVRTNVYTIPRKRTPGQECCCSPATDTCDDSCLNRIVHCECDPKTCPVKDKCQNRRFQRRQYPKLIPFLTQSKGWGLKAGEDIAEGQFVIEYVGEIIDATECRRRLAASQAANDHSFYILSLSGSSFVDARNKANLARFINHSCGPNCETQKWNVLGETRVGIFAKEDIPKGTELTFDYQLDSLGSRGRTTCHCGASSCRGVIEKLGREAAQSRATPLVGADGHEDICHKCRKPGTLLLCDFEGCPRVYHPECAGVNMDDEEDDDDEPWFCPAHVTPTK</sequence>
<dbReference type="PROSITE" id="PS50280">
    <property type="entry name" value="SET"/>
    <property type="match status" value="1"/>
</dbReference>
<accession>F2UME7</accession>
<dbReference type="Gene3D" id="2.170.270.10">
    <property type="entry name" value="SET domain"/>
    <property type="match status" value="1"/>
</dbReference>
<feature type="DNA-binding region" description="HMG box" evidence="15">
    <location>
        <begin position="393"/>
        <end position="458"/>
    </location>
</feature>
<dbReference type="EMBL" id="GL832982">
    <property type="protein sequence ID" value="EGD78296.1"/>
    <property type="molecule type" value="Genomic_DNA"/>
</dbReference>
<feature type="region of interest" description="Disordered" evidence="16">
    <location>
        <begin position="1"/>
        <end position="216"/>
    </location>
</feature>
<dbReference type="SUPFAM" id="SSF82199">
    <property type="entry name" value="SET domain"/>
    <property type="match status" value="1"/>
</dbReference>
<dbReference type="InterPro" id="IPR006560">
    <property type="entry name" value="AWS_dom"/>
</dbReference>
<dbReference type="PROSITE" id="PS50118">
    <property type="entry name" value="HMG_BOX_2"/>
    <property type="match status" value="2"/>
</dbReference>
<evidence type="ECO:0000256" key="8">
    <source>
        <dbReference type="ARBA" id="ARBA00022723"/>
    </source>
</evidence>
<dbReference type="GO" id="GO:0003677">
    <property type="term" value="F:DNA binding"/>
    <property type="evidence" value="ECO:0007669"/>
    <property type="project" value="UniProtKB-UniRule"/>
</dbReference>
<evidence type="ECO:0000259" key="18">
    <source>
        <dbReference type="PROSITE" id="PS50118"/>
    </source>
</evidence>
<dbReference type="PANTHER" id="PTHR22884">
    <property type="entry name" value="SET DOMAIN PROTEINS"/>
    <property type="match status" value="1"/>
</dbReference>
<comment type="subcellular location">
    <subcellularLocation>
        <location evidence="2">Chromosome</location>
    </subcellularLocation>
    <subcellularLocation>
        <location evidence="1">Nucleus</location>
    </subcellularLocation>
</comment>
<dbReference type="InterPro" id="IPR055198">
    <property type="entry name" value="NSD_PHD"/>
</dbReference>
<feature type="domain" description="HMG box" evidence="18">
    <location>
        <begin position="483"/>
        <end position="549"/>
    </location>
</feature>
<dbReference type="Pfam" id="PF17907">
    <property type="entry name" value="AWS"/>
    <property type="match status" value="1"/>
</dbReference>
<keyword evidence="9" id="KW-0677">Repeat</keyword>
<dbReference type="InterPro" id="IPR000313">
    <property type="entry name" value="PWWP_dom"/>
</dbReference>
<protein>
    <submittedName>
        <fullName evidence="23">Uncharacterized protein</fullName>
    </submittedName>
</protein>
<evidence type="ECO:0000256" key="12">
    <source>
        <dbReference type="ARBA" id="ARBA00022853"/>
    </source>
</evidence>
<dbReference type="InterPro" id="IPR050777">
    <property type="entry name" value="SET2_Histone-Lys_MeTrsfase"/>
</dbReference>
<evidence type="ECO:0000259" key="21">
    <source>
        <dbReference type="PROSITE" id="PS50868"/>
    </source>
</evidence>
<feature type="compositionally biased region" description="Low complexity" evidence="16">
    <location>
        <begin position="653"/>
        <end position="664"/>
    </location>
</feature>
<evidence type="ECO:0000256" key="9">
    <source>
        <dbReference type="ARBA" id="ARBA00022737"/>
    </source>
</evidence>
<feature type="region of interest" description="Disordered" evidence="16">
    <location>
        <begin position="352"/>
        <end position="392"/>
    </location>
</feature>
<dbReference type="InterPro" id="IPR019787">
    <property type="entry name" value="Znf_PHD-finger"/>
</dbReference>
<feature type="compositionally biased region" description="Low complexity" evidence="16">
    <location>
        <begin position="88"/>
        <end position="107"/>
    </location>
</feature>
<feature type="domain" description="PWWP" evidence="20">
    <location>
        <begin position="886"/>
        <end position="948"/>
    </location>
</feature>
<keyword evidence="12" id="KW-0156">Chromatin regulator</keyword>
<keyword evidence="8" id="KW-0479">Metal-binding</keyword>
<evidence type="ECO:0000259" key="19">
    <source>
        <dbReference type="PROSITE" id="PS50280"/>
    </source>
</evidence>
<dbReference type="InParanoid" id="F2UME7"/>
<proteinExistence type="predicted"/>
<dbReference type="InterPro" id="IPR046341">
    <property type="entry name" value="SET_dom_sf"/>
</dbReference>
<evidence type="ECO:0000256" key="16">
    <source>
        <dbReference type="SAM" id="MobiDB-lite"/>
    </source>
</evidence>
<feature type="domain" description="PHD-type" evidence="17">
    <location>
        <begin position="677"/>
        <end position="723"/>
    </location>
</feature>
<evidence type="ECO:0000256" key="10">
    <source>
        <dbReference type="ARBA" id="ARBA00022771"/>
    </source>
</evidence>
<dbReference type="Gene3D" id="2.30.30.140">
    <property type="match status" value="2"/>
</dbReference>
<keyword evidence="6" id="KW-0808">Transferase</keyword>
<dbReference type="Pfam" id="PF23011">
    <property type="entry name" value="PHD-1st_NSD"/>
    <property type="match status" value="1"/>
</dbReference>
<evidence type="ECO:0000256" key="4">
    <source>
        <dbReference type="ARBA" id="ARBA00022553"/>
    </source>
</evidence>
<evidence type="ECO:0000256" key="14">
    <source>
        <dbReference type="PROSITE-ProRule" id="PRU00146"/>
    </source>
</evidence>
<dbReference type="STRING" id="946362.F2UME7"/>
<evidence type="ECO:0000256" key="5">
    <source>
        <dbReference type="ARBA" id="ARBA00022603"/>
    </source>
</evidence>
<dbReference type="GO" id="GO:0042054">
    <property type="term" value="F:histone methyltransferase activity"/>
    <property type="evidence" value="ECO:0007669"/>
    <property type="project" value="InterPro"/>
</dbReference>
<feature type="domain" description="Post-SET" evidence="21">
    <location>
        <begin position="1188"/>
        <end position="1204"/>
    </location>
</feature>
<feature type="domain" description="PHD-type" evidence="17">
    <location>
        <begin position="830"/>
        <end position="881"/>
    </location>
</feature>
<dbReference type="Pfam" id="PF23004">
    <property type="entry name" value="PHDvar_NSD"/>
    <property type="match status" value="1"/>
</dbReference>
<feature type="compositionally biased region" description="Basic residues" evidence="16">
    <location>
        <begin position="371"/>
        <end position="380"/>
    </location>
</feature>
<dbReference type="OrthoDB" id="422362at2759"/>
<dbReference type="AlphaFoldDB" id="F2UME7"/>
<dbReference type="InterPro" id="IPR013083">
    <property type="entry name" value="Znf_RING/FYVE/PHD"/>
</dbReference>
<dbReference type="SMART" id="SM00249">
    <property type="entry name" value="PHD"/>
    <property type="match status" value="5"/>
</dbReference>
<dbReference type="CDD" id="cd15567">
    <property type="entry name" value="PHD4_NSD"/>
    <property type="match status" value="1"/>
</dbReference>
<keyword evidence="5" id="KW-0489">Methyltransferase</keyword>
<dbReference type="eggNOG" id="KOG1081">
    <property type="taxonomic scope" value="Eukaryota"/>
</dbReference>
<dbReference type="KEGG" id="sre:PTSG_09362"/>
<evidence type="ECO:0000313" key="24">
    <source>
        <dbReference type="Proteomes" id="UP000007799"/>
    </source>
</evidence>
<evidence type="ECO:0000256" key="7">
    <source>
        <dbReference type="ARBA" id="ARBA00022691"/>
    </source>
</evidence>
<dbReference type="SUPFAM" id="SSF63748">
    <property type="entry name" value="Tudor/PWWP/MBT"/>
    <property type="match status" value="2"/>
</dbReference>
<dbReference type="InterPro" id="IPR001214">
    <property type="entry name" value="SET_dom"/>
</dbReference>
<feature type="domain" description="HMG box" evidence="18">
    <location>
        <begin position="393"/>
        <end position="458"/>
    </location>
</feature>
<keyword evidence="10 14" id="KW-0863">Zinc-finger</keyword>
<feature type="compositionally biased region" description="Low complexity" evidence="16">
    <location>
        <begin position="150"/>
        <end position="204"/>
    </location>
</feature>
<dbReference type="Pfam" id="PF00856">
    <property type="entry name" value="SET"/>
    <property type="match status" value="1"/>
</dbReference>
<dbReference type="CDD" id="cd15566">
    <property type="entry name" value="PHD3_NSD"/>
    <property type="match status" value="1"/>
</dbReference>
<dbReference type="GO" id="GO:0005694">
    <property type="term" value="C:chromosome"/>
    <property type="evidence" value="ECO:0007669"/>
    <property type="project" value="UniProtKB-SubCell"/>
</dbReference>
<dbReference type="CDD" id="cd15568">
    <property type="entry name" value="PHD5_NSD"/>
    <property type="match status" value="1"/>
</dbReference>
<name>F2UME7_SALR5</name>
<keyword evidence="4" id="KW-0597">Phosphoprotein</keyword>
<dbReference type="Pfam" id="PF00628">
    <property type="entry name" value="PHD"/>
    <property type="match status" value="2"/>
</dbReference>
<keyword evidence="15" id="KW-0238">DNA-binding</keyword>
<dbReference type="InterPro" id="IPR055197">
    <property type="entry name" value="PHDvar_NSD"/>
</dbReference>
<feature type="domain" description="AWS" evidence="22">
    <location>
        <begin position="1014"/>
        <end position="1061"/>
    </location>
</feature>
<reference evidence="23" key="1">
    <citation type="submission" date="2009-08" db="EMBL/GenBank/DDBJ databases">
        <title>Annotation of Salpingoeca rosetta.</title>
        <authorList>
            <consortium name="The Broad Institute Genome Sequencing Platform"/>
            <person name="Russ C."/>
            <person name="Cuomo C."/>
            <person name="Burger G."/>
            <person name="Gray M.W."/>
            <person name="Holland P.W.H."/>
            <person name="King N."/>
            <person name="Lang F.B.F."/>
            <person name="Roger A.J."/>
            <person name="Ruiz-Trillo I."/>
            <person name="Young S.K."/>
            <person name="Zeng Q."/>
            <person name="Gargeya S."/>
            <person name="Alvarado L."/>
            <person name="Berlin A."/>
            <person name="Chapman S.B."/>
            <person name="Chen Z."/>
            <person name="Freedman E."/>
            <person name="Gellesch M."/>
            <person name="Goldberg J."/>
            <person name="Griggs A."/>
            <person name="Gujja S."/>
            <person name="Heilman E."/>
            <person name="Heiman D."/>
            <person name="Howarth C."/>
            <person name="Mehta T."/>
            <person name="Neiman D."/>
            <person name="Pearson M."/>
            <person name="Roberts A."/>
            <person name="Saif S."/>
            <person name="Shea T."/>
            <person name="Shenoy N."/>
            <person name="Sisk P."/>
            <person name="Stolte C."/>
            <person name="Sykes S."/>
            <person name="White J."/>
            <person name="Yandava C."/>
            <person name="Haas B."/>
            <person name="Nusbaum C."/>
            <person name="Birren B."/>
        </authorList>
    </citation>
    <scope>NUCLEOTIDE SEQUENCE</scope>
    <source>
        <strain evidence="23">ATCC 50818</strain>
    </source>
</reference>
<evidence type="ECO:0000256" key="15">
    <source>
        <dbReference type="PROSITE-ProRule" id="PRU00267"/>
    </source>
</evidence>
<dbReference type="PROSITE" id="PS50016">
    <property type="entry name" value="ZF_PHD_2"/>
    <property type="match status" value="3"/>
</dbReference>
<dbReference type="SMART" id="SM00570">
    <property type="entry name" value="AWS"/>
    <property type="match status" value="1"/>
</dbReference>
<dbReference type="PROSITE" id="PS50812">
    <property type="entry name" value="PWWP"/>
    <property type="match status" value="2"/>
</dbReference>
<dbReference type="GeneID" id="16070169"/>
<dbReference type="PROSITE" id="PS50868">
    <property type="entry name" value="POST_SET"/>
    <property type="match status" value="1"/>
</dbReference>
<dbReference type="CDD" id="cd15565">
    <property type="entry name" value="PHD2_NSD"/>
    <property type="match status" value="1"/>
</dbReference>
<evidence type="ECO:0000256" key="13">
    <source>
        <dbReference type="ARBA" id="ARBA00023242"/>
    </source>
</evidence>
<gene>
    <name evidence="23" type="ORF">PTSG_09362</name>
</gene>
<keyword evidence="24" id="KW-1185">Reference proteome</keyword>
<dbReference type="SUPFAM" id="SSF57903">
    <property type="entry name" value="FYVE/PHD zinc finger"/>
    <property type="match status" value="3"/>
</dbReference>
<evidence type="ECO:0000259" key="17">
    <source>
        <dbReference type="PROSITE" id="PS50016"/>
    </source>
</evidence>
<dbReference type="Pfam" id="PF22908">
    <property type="entry name" value="PHD_NSD"/>
    <property type="match status" value="1"/>
</dbReference>
<organism evidence="23 24">
    <name type="scientific">Salpingoeca rosetta (strain ATCC 50818 / BSB-021)</name>
    <dbReference type="NCBI Taxonomy" id="946362"/>
    <lineage>
        <taxon>Eukaryota</taxon>
        <taxon>Choanoflagellata</taxon>
        <taxon>Craspedida</taxon>
        <taxon>Salpingoecidae</taxon>
        <taxon>Salpingoeca</taxon>
    </lineage>
</organism>
<dbReference type="GO" id="GO:0008270">
    <property type="term" value="F:zinc ion binding"/>
    <property type="evidence" value="ECO:0007669"/>
    <property type="project" value="UniProtKB-KW"/>
</dbReference>
<evidence type="ECO:0000256" key="3">
    <source>
        <dbReference type="ARBA" id="ARBA00022454"/>
    </source>
</evidence>
<keyword evidence="13 15" id="KW-0539">Nucleus</keyword>
<evidence type="ECO:0000256" key="6">
    <source>
        <dbReference type="ARBA" id="ARBA00022679"/>
    </source>
</evidence>
<dbReference type="InterPro" id="IPR011011">
    <property type="entry name" value="Znf_FYVE_PHD"/>
</dbReference>
<dbReference type="InterPro" id="IPR009071">
    <property type="entry name" value="HMG_box_dom"/>
</dbReference>
<dbReference type="SMART" id="SM00317">
    <property type="entry name" value="SET"/>
    <property type="match status" value="1"/>
</dbReference>
<dbReference type="RefSeq" id="XP_004989619.1">
    <property type="nucleotide sequence ID" value="XM_004989562.1"/>
</dbReference>
<evidence type="ECO:0000259" key="20">
    <source>
        <dbReference type="PROSITE" id="PS50812"/>
    </source>
</evidence>
<feature type="domain" description="SET" evidence="19">
    <location>
        <begin position="1063"/>
        <end position="1180"/>
    </location>
</feature>
<keyword evidence="11" id="KW-0862">Zinc</keyword>
<dbReference type="InterPro" id="IPR036910">
    <property type="entry name" value="HMG_box_dom_sf"/>
</dbReference>
<dbReference type="OMA" id="GHEDICH"/>
<dbReference type="Gene3D" id="3.30.40.10">
    <property type="entry name" value="Zinc/RING finger domain, C3HC4 (zinc finger)"/>
    <property type="match status" value="4"/>
</dbReference>
<evidence type="ECO:0000256" key="11">
    <source>
        <dbReference type="ARBA" id="ARBA00022833"/>
    </source>
</evidence>